<evidence type="ECO:0000256" key="4">
    <source>
        <dbReference type="ARBA" id="ARBA00023014"/>
    </source>
</evidence>
<accession>A0A9D1MCU3</accession>
<gene>
    <name evidence="6" type="ORF">IAA61_08695</name>
</gene>
<evidence type="ECO:0000256" key="3">
    <source>
        <dbReference type="ARBA" id="ARBA00023004"/>
    </source>
</evidence>
<evidence type="ECO:0000256" key="1">
    <source>
        <dbReference type="ARBA" id="ARBA00022691"/>
    </source>
</evidence>
<dbReference type="InterPro" id="IPR050377">
    <property type="entry name" value="Radical_SAM_PqqE_MftC-like"/>
</dbReference>
<evidence type="ECO:0000259" key="5">
    <source>
        <dbReference type="PROSITE" id="PS51918"/>
    </source>
</evidence>
<dbReference type="InterPro" id="IPR058240">
    <property type="entry name" value="rSAM_sf"/>
</dbReference>
<dbReference type="CDD" id="cd01335">
    <property type="entry name" value="Radical_SAM"/>
    <property type="match status" value="1"/>
</dbReference>
<dbReference type="SFLD" id="SFLDG01094">
    <property type="entry name" value="Uncharacterised_Radical_SAM_Su"/>
    <property type="match status" value="1"/>
</dbReference>
<dbReference type="SFLD" id="SFLDG01067">
    <property type="entry name" value="SPASM/twitch_domain_containing"/>
    <property type="match status" value="1"/>
</dbReference>
<keyword evidence="2" id="KW-0479">Metal-binding</keyword>
<dbReference type="Proteomes" id="UP000824109">
    <property type="component" value="Unassembled WGS sequence"/>
</dbReference>
<dbReference type="InterPro" id="IPR013785">
    <property type="entry name" value="Aldolase_TIM"/>
</dbReference>
<reference evidence="6" key="1">
    <citation type="submission" date="2020-10" db="EMBL/GenBank/DDBJ databases">
        <authorList>
            <person name="Gilroy R."/>
        </authorList>
    </citation>
    <scope>NUCLEOTIDE SEQUENCE</scope>
    <source>
        <strain evidence="6">USAMLcec3-3695</strain>
    </source>
</reference>
<feature type="domain" description="Radical SAM core" evidence="5">
    <location>
        <begin position="13"/>
        <end position="225"/>
    </location>
</feature>
<dbReference type="EMBL" id="DVNB01000087">
    <property type="protein sequence ID" value="HIU57866.1"/>
    <property type="molecule type" value="Genomic_DNA"/>
</dbReference>
<dbReference type="SUPFAM" id="SSF102114">
    <property type="entry name" value="Radical SAM enzymes"/>
    <property type="match status" value="1"/>
</dbReference>
<sequence>MIIGGMQKLTLLDYPGEMACILFTAGCDFRCPYCHNSGLLINADAVPEDEVFSYLEKRRELLDGVVITGGEPLMHEDIFDLAEKIRALGYKIKLDTNGSYPGRLLEMIESGLADYVAMDVKHLPEKYERAAGVKVDTDAIKKSIEILKDVDIKREFRTTVVKGIHELDDIVGIAKMLSTDVPYYLQSYRKSEGVLSPEGLEAYSEAELRGTADASRVYCSNTSVRGV</sequence>
<dbReference type="PROSITE" id="PS51918">
    <property type="entry name" value="RADICAL_SAM"/>
    <property type="match status" value="1"/>
</dbReference>
<evidence type="ECO:0000313" key="7">
    <source>
        <dbReference type="Proteomes" id="UP000824109"/>
    </source>
</evidence>
<dbReference type="Gene3D" id="3.20.20.70">
    <property type="entry name" value="Aldolase class I"/>
    <property type="match status" value="1"/>
</dbReference>
<dbReference type="PANTHER" id="PTHR11228:SF27">
    <property type="entry name" value="GLYCYL-RADICAL ENZYME ACTIVATING ENZYME MJ1227-RELATED"/>
    <property type="match status" value="1"/>
</dbReference>
<proteinExistence type="predicted"/>
<dbReference type="GO" id="GO:0003824">
    <property type="term" value="F:catalytic activity"/>
    <property type="evidence" value="ECO:0007669"/>
    <property type="project" value="InterPro"/>
</dbReference>
<dbReference type="GO" id="GO:0046872">
    <property type="term" value="F:metal ion binding"/>
    <property type="evidence" value="ECO:0007669"/>
    <property type="project" value="UniProtKB-KW"/>
</dbReference>
<keyword evidence="4" id="KW-0411">Iron-sulfur</keyword>
<dbReference type="InterPro" id="IPR012840">
    <property type="entry name" value="NrdG2"/>
</dbReference>
<dbReference type="GO" id="GO:0051536">
    <property type="term" value="F:iron-sulfur cluster binding"/>
    <property type="evidence" value="ECO:0007669"/>
    <property type="project" value="UniProtKB-KW"/>
</dbReference>
<dbReference type="Pfam" id="PF04055">
    <property type="entry name" value="Radical_SAM"/>
    <property type="match status" value="1"/>
</dbReference>
<keyword evidence="1" id="KW-0949">S-adenosyl-L-methionine</keyword>
<comment type="caution">
    <text evidence="6">The sequence shown here is derived from an EMBL/GenBank/DDBJ whole genome shotgun (WGS) entry which is preliminary data.</text>
</comment>
<dbReference type="NCBIfam" id="TIGR02495">
    <property type="entry name" value="NrdG2"/>
    <property type="match status" value="1"/>
</dbReference>
<keyword evidence="3" id="KW-0408">Iron</keyword>
<dbReference type="InterPro" id="IPR007197">
    <property type="entry name" value="rSAM"/>
</dbReference>
<dbReference type="SFLD" id="SFLDS00029">
    <property type="entry name" value="Radical_SAM"/>
    <property type="match status" value="1"/>
</dbReference>
<dbReference type="PANTHER" id="PTHR11228">
    <property type="entry name" value="RADICAL SAM DOMAIN PROTEIN"/>
    <property type="match status" value="1"/>
</dbReference>
<evidence type="ECO:0000313" key="6">
    <source>
        <dbReference type="EMBL" id="HIU57866.1"/>
    </source>
</evidence>
<reference evidence="6" key="2">
    <citation type="journal article" date="2021" name="PeerJ">
        <title>Extensive microbial diversity within the chicken gut microbiome revealed by metagenomics and culture.</title>
        <authorList>
            <person name="Gilroy R."/>
            <person name="Ravi A."/>
            <person name="Getino M."/>
            <person name="Pursley I."/>
            <person name="Horton D.L."/>
            <person name="Alikhan N.F."/>
            <person name="Baker D."/>
            <person name="Gharbi K."/>
            <person name="Hall N."/>
            <person name="Watson M."/>
            <person name="Adriaenssens E.M."/>
            <person name="Foster-Nyarko E."/>
            <person name="Jarju S."/>
            <person name="Secka A."/>
            <person name="Antonio M."/>
            <person name="Oren A."/>
            <person name="Chaudhuri R.R."/>
            <person name="La Ragione R."/>
            <person name="Hildebrand F."/>
            <person name="Pallen M.J."/>
        </authorList>
    </citation>
    <scope>NUCLEOTIDE SEQUENCE</scope>
    <source>
        <strain evidence="6">USAMLcec3-3695</strain>
    </source>
</reference>
<evidence type="ECO:0000256" key="2">
    <source>
        <dbReference type="ARBA" id="ARBA00022723"/>
    </source>
</evidence>
<name>A0A9D1MCU3_9FIRM</name>
<organism evidence="6 7">
    <name type="scientific">Candidatus Ornithomonoglobus merdipullorum</name>
    <dbReference type="NCBI Taxonomy" id="2840895"/>
    <lineage>
        <taxon>Bacteria</taxon>
        <taxon>Bacillati</taxon>
        <taxon>Bacillota</taxon>
        <taxon>Clostridia</taxon>
        <taxon>Candidatus Ornithomonoglobus</taxon>
    </lineage>
</organism>
<protein>
    <submittedName>
        <fullName evidence="6">Anaerobic ribonucleoside-triphosphate reductase activating protein</fullName>
    </submittedName>
</protein>
<dbReference type="AlphaFoldDB" id="A0A9D1MCU3"/>